<evidence type="ECO:0000256" key="2">
    <source>
        <dbReference type="SAM" id="SignalP"/>
    </source>
</evidence>
<keyword evidence="4" id="KW-1185">Reference proteome</keyword>
<organism evidence="3 4">
    <name type="scientific">Streptosporangium fragile</name>
    <dbReference type="NCBI Taxonomy" id="46186"/>
    <lineage>
        <taxon>Bacteria</taxon>
        <taxon>Bacillati</taxon>
        <taxon>Actinomycetota</taxon>
        <taxon>Actinomycetes</taxon>
        <taxon>Streptosporangiales</taxon>
        <taxon>Streptosporangiaceae</taxon>
        <taxon>Streptosporangium</taxon>
    </lineage>
</organism>
<dbReference type="EMBL" id="BAAAVI010000112">
    <property type="protein sequence ID" value="GAA2911707.1"/>
    <property type="molecule type" value="Genomic_DNA"/>
</dbReference>
<comment type="caution">
    <text evidence="3">The sequence shown here is derived from an EMBL/GenBank/DDBJ whole genome shotgun (WGS) entry which is preliminary data.</text>
</comment>
<dbReference type="RefSeq" id="WP_344981989.1">
    <property type="nucleotide sequence ID" value="NZ_BAAAVI010000112.1"/>
</dbReference>
<feature type="region of interest" description="Disordered" evidence="1">
    <location>
        <begin position="116"/>
        <end position="137"/>
    </location>
</feature>
<gene>
    <name evidence="3" type="ORF">GCM10010517_78280</name>
</gene>
<accession>A0ABN3WDR0</accession>
<name>A0ABN3WDR0_9ACTN</name>
<evidence type="ECO:0000256" key="1">
    <source>
        <dbReference type="SAM" id="MobiDB-lite"/>
    </source>
</evidence>
<keyword evidence="2" id="KW-0732">Signal</keyword>
<proteinExistence type="predicted"/>
<feature type="signal peptide" evidence="2">
    <location>
        <begin position="1"/>
        <end position="34"/>
    </location>
</feature>
<protein>
    <recommendedName>
        <fullName evidence="5">WxL domain-containing protein</fullName>
    </recommendedName>
</protein>
<evidence type="ECO:0000313" key="4">
    <source>
        <dbReference type="Proteomes" id="UP001500831"/>
    </source>
</evidence>
<evidence type="ECO:0000313" key="3">
    <source>
        <dbReference type="EMBL" id="GAA2911707.1"/>
    </source>
</evidence>
<evidence type="ECO:0008006" key="5">
    <source>
        <dbReference type="Google" id="ProtNLM"/>
    </source>
</evidence>
<reference evidence="3 4" key="1">
    <citation type="journal article" date="2019" name="Int. J. Syst. Evol. Microbiol.">
        <title>The Global Catalogue of Microorganisms (GCM) 10K type strain sequencing project: providing services to taxonomists for standard genome sequencing and annotation.</title>
        <authorList>
            <consortium name="The Broad Institute Genomics Platform"/>
            <consortium name="The Broad Institute Genome Sequencing Center for Infectious Disease"/>
            <person name="Wu L."/>
            <person name="Ma J."/>
        </authorList>
    </citation>
    <scope>NUCLEOTIDE SEQUENCE [LARGE SCALE GENOMIC DNA]</scope>
    <source>
        <strain evidence="3 4">JCM 6242</strain>
    </source>
</reference>
<dbReference type="Proteomes" id="UP001500831">
    <property type="component" value="Unassembled WGS sequence"/>
</dbReference>
<feature type="chain" id="PRO_5046415367" description="WxL domain-containing protein" evidence="2">
    <location>
        <begin position="35"/>
        <end position="189"/>
    </location>
</feature>
<sequence>MRKGPASPLAGRALLPLTAAATLVLGLGTPAASADSGPGGHPAIARRAETLTITVPNSAYLGTGGAGTTISGSLGTVTVTDSRPGVPPWTATASAGNFTTGTGTAAQTITRDRLSYWSGPTTASSGGGSRTPGQTSAAQAVSLATTVTAFRGRKGTIPTTTSWQPTIVVAVPAAAIAGGYTGVITHSVA</sequence>